<evidence type="ECO:0000256" key="6">
    <source>
        <dbReference type="SAM" id="SignalP"/>
    </source>
</evidence>
<dbReference type="PROSITE" id="PS51257">
    <property type="entry name" value="PROKAR_LIPOPROTEIN"/>
    <property type="match status" value="1"/>
</dbReference>
<dbReference type="PANTHER" id="PTHR30600">
    <property type="entry name" value="CYTOCHROME C PEROXIDASE-RELATED"/>
    <property type="match status" value="1"/>
</dbReference>
<dbReference type="InterPro" id="IPR036909">
    <property type="entry name" value="Cyt_c-like_dom_sf"/>
</dbReference>
<dbReference type="Gene3D" id="1.10.760.10">
    <property type="entry name" value="Cytochrome c-like domain"/>
    <property type="match status" value="1"/>
</dbReference>
<keyword evidence="2 4" id="KW-0479">Metal-binding</keyword>
<dbReference type="OrthoDB" id="9805202at2"/>
<feature type="domain" description="Cytochrome c" evidence="7">
    <location>
        <begin position="569"/>
        <end position="723"/>
    </location>
</feature>
<keyword evidence="9" id="KW-1185">Reference proteome</keyword>
<dbReference type="GO" id="GO:0046872">
    <property type="term" value="F:metal ion binding"/>
    <property type="evidence" value="ECO:0007669"/>
    <property type="project" value="UniProtKB-KW"/>
</dbReference>
<keyword evidence="3 4" id="KW-0408">Iron</keyword>
<dbReference type="PROSITE" id="PS51007">
    <property type="entry name" value="CYTC"/>
    <property type="match status" value="1"/>
</dbReference>
<evidence type="ECO:0000313" key="9">
    <source>
        <dbReference type="Proteomes" id="UP000192907"/>
    </source>
</evidence>
<evidence type="ECO:0000256" key="4">
    <source>
        <dbReference type="PROSITE-ProRule" id="PRU00433"/>
    </source>
</evidence>
<dbReference type="Proteomes" id="UP000192907">
    <property type="component" value="Unassembled WGS sequence"/>
</dbReference>
<dbReference type="EMBL" id="FWZT01000007">
    <property type="protein sequence ID" value="SMF22667.1"/>
    <property type="molecule type" value="Genomic_DNA"/>
</dbReference>
<dbReference type="GO" id="GO:0009055">
    <property type="term" value="F:electron transfer activity"/>
    <property type="evidence" value="ECO:0007669"/>
    <property type="project" value="InterPro"/>
</dbReference>
<reference evidence="9" key="1">
    <citation type="submission" date="2017-04" db="EMBL/GenBank/DDBJ databases">
        <authorList>
            <person name="Varghese N."/>
            <person name="Submissions S."/>
        </authorList>
    </citation>
    <scope>NUCLEOTIDE SEQUENCE [LARGE SCALE GENOMIC DNA]</scope>
    <source>
        <strain evidence="9">RKEM611</strain>
    </source>
</reference>
<name>A0A1Y6BR30_9BACT</name>
<feature type="region of interest" description="Disordered" evidence="5">
    <location>
        <begin position="31"/>
        <end position="62"/>
    </location>
</feature>
<evidence type="ECO:0000256" key="2">
    <source>
        <dbReference type="ARBA" id="ARBA00022723"/>
    </source>
</evidence>
<evidence type="ECO:0000256" key="3">
    <source>
        <dbReference type="ARBA" id="ARBA00023004"/>
    </source>
</evidence>
<evidence type="ECO:0000256" key="5">
    <source>
        <dbReference type="SAM" id="MobiDB-lite"/>
    </source>
</evidence>
<dbReference type="InterPro" id="IPR009056">
    <property type="entry name" value="Cyt_c-like_dom"/>
</dbReference>
<dbReference type="RefSeq" id="WP_132318239.1">
    <property type="nucleotide sequence ID" value="NZ_FWZT01000007.1"/>
</dbReference>
<protein>
    <submittedName>
        <fullName evidence="8">CxxC motif-containing protein, DUF1111 family</fullName>
    </submittedName>
</protein>
<dbReference type="GO" id="GO:0020037">
    <property type="term" value="F:heme binding"/>
    <property type="evidence" value="ECO:0007669"/>
    <property type="project" value="InterPro"/>
</dbReference>
<dbReference type="AlphaFoldDB" id="A0A1Y6BR30"/>
<feature type="chain" id="PRO_5012124967" evidence="6">
    <location>
        <begin position="30"/>
        <end position="723"/>
    </location>
</feature>
<dbReference type="SUPFAM" id="SSF46626">
    <property type="entry name" value="Cytochrome c"/>
    <property type="match status" value="1"/>
</dbReference>
<keyword evidence="1 4" id="KW-0349">Heme</keyword>
<accession>A0A1Y6BR30</accession>
<proteinExistence type="predicted"/>
<dbReference type="GO" id="GO:0004130">
    <property type="term" value="F:cytochrome-c peroxidase activity"/>
    <property type="evidence" value="ECO:0007669"/>
    <property type="project" value="TreeGrafter"/>
</dbReference>
<organism evidence="8 9">
    <name type="scientific">Pseudobacteriovorax antillogorgiicola</name>
    <dbReference type="NCBI Taxonomy" id="1513793"/>
    <lineage>
        <taxon>Bacteria</taxon>
        <taxon>Pseudomonadati</taxon>
        <taxon>Bdellovibrionota</taxon>
        <taxon>Oligoflexia</taxon>
        <taxon>Oligoflexales</taxon>
        <taxon>Pseudobacteriovoracaceae</taxon>
        <taxon>Pseudobacteriovorax</taxon>
    </lineage>
</organism>
<dbReference type="InterPro" id="IPR051395">
    <property type="entry name" value="Cytochrome_c_Peroxidase/MauG"/>
</dbReference>
<feature type="signal peptide" evidence="6">
    <location>
        <begin position="1"/>
        <end position="29"/>
    </location>
</feature>
<evidence type="ECO:0000256" key="1">
    <source>
        <dbReference type="ARBA" id="ARBA00022617"/>
    </source>
</evidence>
<keyword evidence="6" id="KW-0732">Signal</keyword>
<dbReference type="Pfam" id="PF06537">
    <property type="entry name" value="DHOR"/>
    <property type="match status" value="1"/>
</dbReference>
<gene>
    <name evidence="8" type="ORF">SAMN06296036_107222</name>
</gene>
<sequence>MNDKLCRISLIGSSLLFLAATLSCSNLQAPDAPISLRENDPRPQPNDTTMDSADSVDQRIPPKMPEGPAMMEGGELTFMPFEKDFNKIGKRISGFLNGDGVAITEGVVRVRRRHENDMDFAKFNPFYWEGRTTRFRVEDFTPVGQKLIRFTLLTEWPQDYERDRGPDFSAIYVGDPLANETLRSKFKINNRMAHVKDNRHFSFELSGELFERYQEDLEAGQLLTFEYRFFNDEQFPNWAEQKTVNPHNLSAYYSEFFRIKIGEPGLFIDNFQARGEFPEAWRYAGGWTTTPTTRVEPWNSLQQQAFNLTHDRAAEFLMGRTWFHTDFISGQHIADPSDDKPSVFRPAMQEDRSAYAGSSYNMTSCNGCHQHNAGFLLPAAGQAIHGTVAKTLDPQTGRSHRVYGNQLQTDGPQKEGNLVISRFETKIVTLDDGTEVELSKPVFVIESGKSRAPVALSVRRPLSLIGMGLINAIPAQEIERLDQLSAGRAGKVAGKTARFGWKANQVDLAAQIRTALKHDMGVTTIEENLLDCSGNCQTGKGHLPKEAIEGMESYMSLLGVPPRTNPEDPQVRQGEKIFKLLGCESCHAPYWRTGTSRFAELSEQYIHPYTDLLLHDMGPGLADDHKGPQARLWRTAPLWGLKNTKYASAHHKDIFHPGDTNVTYEMTQAKVRTNRIELLHDGRAKSIMEAILWHDGEASDEVAAYKKLSADDRQALEAFLWDI</sequence>
<dbReference type="InterPro" id="IPR010538">
    <property type="entry name" value="DHOR"/>
</dbReference>
<evidence type="ECO:0000259" key="7">
    <source>
        <dbReference type="PROSITE" id="PS51007"/>
    </source>
</evidence>
<dbReference type="PANTHER" id="PTHR30600:SF4">
    <property type="entry name" value="CYTOCHROME C DOMAIN-CONTAINING PROTEIN"/>
    <property type="match status" value="1"/>
</dbReference>
<dbReference type="STRING" id="1513793.SAMN06296036_107222"/>
<evidence type="ECO:0000313" key="8">
    <source>
        <dbReference type="EMBL" id="SMF22667.1"/>
    </source>
</evidence>